<proteinExistence type="predicted"/>
<protein>
    <recommendedName>
        <fullName evidence="4">Crinkler effector protein N-terminal domain-containing protein</fullName>
    </recommendedName>
</protein>
<evidence type="ECO:0000256" key="1">
    <source>
        <dbReference type="ARBA" id="ARBA00004340"/>
    </source>
</evidence>
<evidence type="ECO:0000256" key="3">
    <source>
        <dbReference type="ARBA" id="ARBA00022525"/>
    </source>
</evidence>
<gene>
    <name evidence="5" type="ORF">RhiirA4_461084</name>
</gene>
<dbReference type="Proteomes" id="UP000234323">
    <property type="component" value="Unassembled WGS sequence"/>
</dbReference>
<evidence type="ECO:0000259" key="4">
    <source>
        <dbReference type="Pfam" id="PF20147"/>
    </source>
</evidence>
<evidence type="ECO:0000313" key="5">
    <source>
        <dbReference type="EMBL" id="PKY46261.1"/>
    </source>
</evidence>
<evidence type="ECO:0000313" key="6">
    <source>
        <dbReference type="Proteomes" id="UP000234323"/>
    </source>
</evidence>
<accession>A0A2I1GI30</accession>
<comment type="subcellular location">
    <subcellularLocation>
        <location evidence="1">Host cell</location>
    </subcellularLocation>
    <subcellularLocation>
        <location evidence="2">Secreted</location>
    </subcellularLocation>
</comment>
<dbReference type="VEuPathDB" id="FungiDB:RhiirA1_475492"/>
<comment type="caution">
    <text evidence="5">The sequence shown here is derived from an EMBL/GenBank/DDBJ whole genome shotgun (WGS) entry which is preliminary data.</text>
</comment>
<dbReference type="VEuPathDB" id="FungiDB:RhiirFUN_026862"/>
<dbReference type="VEuPathDB" id="FungiDB:FUN_001158"/>
<sequence>MIITLFCLIEGNPADNYAFSVKIDQTEFVGDLKKKIRENKPNDLASIDSNNITLWQTDIPDEADVVIREFRSHESTKKMRATRKIGVYWPETPSEQAIHVIIELPRVPSHTSIDDELTTNFRRLNIAMDKELTTEDTSYEGADAFAFISEGRLGVIDQALTRGRVVLLRSPPSSGKTTLAYLLKKYLQSRNPDEEVISISMLLLNRPEVALSDVDLFDQYWTQQTGKSWSECIGSNRPITILIDEAHMIYPYADEFFWNSIKAIMDPSHASDVVTIRILLLSMYDVLKSSGGNSTPITFSVTLGLDYLRLSPAEYVVFLEKFINATQHEMHFKIEEKIKKVMYKMSRGHAGILRGTLNRVKEQYRNGVQTTYELLKYLISVDFRNFLTSTRSFIWLHDWNPSNEESRFLRNTLNTCDKNSMFHVDMDIPSVSSIVNKYIHSGLIAQTKNGLQFAVPLMQSILGFHLYSVPYNKRYHLLDDTSFEEFLLRSLERMRPSVLKNSLSKASDSRLVDQVWQNEWYRSANTVLPYDIDVTIRSNVGGLYGTNSYLDFFVNGDLQWGIEILREGTDMTKYATRFGPNGRYNTTLFKEIAVIDFRHITKNLIKPLEYFWHVFFADDYTKFIVKRLGKPDELLVLRGDID</sequence>
<keyword evidence="6" id="KW-1185">Reference proteome</keyword>
<dbReference type="GO" id="GO:0005576">
    <property type="term" value="C:extracellular region"/>
    <property type="evidence" value="ECO:0007669"/>
    <property type="project" value="UniProtKB-SubCell"/>
</dbReference>
<dbReference type="InterPro" id="IPR027417">
    <property type="entry name" value="P-loop_NTPase"/>
</dbReference>
<dbReference type="AlphaFoldDB" id="A0A2I1GI30"/>
<dbReference type="SUPFAM" id="SSF52540">
    <property type="entry name" value="P-loop containing nucleoside triphosphate hydrolases"/>
    <property type="match status" value="2"/>
</dbReference>
<dbReference type="EMBL" id="LLXI01000442">
    <property type="protein sequence ID" value="PKY46261.1"/>
    <property type="molecule type" value="Genomic_DNA"/>
</dbReference>
<feature type="domain" description="Crinkler effector protein N-terminal" evidence="4">
    <location>
        <begin position="3"/>
        <end position="103"/>
    </location>
</feature>
<dbReference type="Pfam" id="PF20147">
    <property type="entry name" value="Crinkler"/>
    <property type="match status" value="1"/>
</dbReference>
<name>A0A2I1GI30_9GLOM</name>
<evidence type="ECO:0000256" key="2">
    <source>
        <dbReference type="ARBA" id="ARBA00004613"/>
    </source>
</evidence>
<reference evidence="5 6" key="1">
    <citation type="submission" date="2015-10" db="EMBL/GenBank/DDBJ databases">
        <title>Genome analyses suggest a sexual origin of heterokaryosis in a supposedly ancient asexual fungus.</title>
        <authorList>
            <person name="Ropars J."/>
            <person name="Sedzielewska K."/>
            <person name="Noel J."/>
            <person name="Charron P."/>
            <person name="Farinelli L."/>
            <person name="Marton T."/>
            <person name="Kruger M."/>
            <person name="Pelin A."/>
            <person name="Brachmann A."/>
            <person name="Corradi N."/>
        </authorList>
    </citation>
    <scope>NUCLEOTIDE SEQUENCE [LARGE SCALE GENOMIC DNA]</scope>
    <source>
        <strain evidence="5 6">A4</strain>
    </source>
</reference>
<keyword evidence="3" id="KW-0964">Secreted</keyword>
<dbReference type="InterPro" id="IPR045379">
    <property type="entry name" value="Crinkler_N"/>
</dbReference>
<dbReference type="GO" id="GO:0043657">
    <property type="term" value="C:host cell"/>
    <property type="evidence" value="ECO:0007669"/>
    <property type="project" value="UniProtKB-SubCell"/>
</dbReference>
<organism evidence="5 6">
    <name type="scientific">Rhizophagus irregularis</name>
    <dbReference type="NCBI Taxonomy" id="588596"/>
    <lineage>
        <taxon>Eukaryota</taxon>
        <taxon>Fungi</taxon>
        <taxon>Fungi incertae sedis</taxon>
        <taxon>Mucoromycota</taxon>
        <taxon>Glomeromycotina</taxon>
        <taxon>Glomeromycetes</taxon>
        <taxon>Glomerales</taxon>
        <taxon>Glomeraceae</taxon>
        <taxon>Rhizophagus</taxon>
    </lineage>
</organism>
<dbReference type="Gene3D" id="3.40.50.300">
    <property type="entry name" value="P-loop containing nucleotide triphosphate hydrolases"/>
    <property type="match status" value="1"/>
</dbReference>